<proteinExistence type="predicted"/>
<accession>A0A0G2HK07</accession>
<comment type="caution">
    <text evidence="2">The sequence shown here is derived from an EMBL/GenBank/DDBJ whole genome shotgun (WGS) entry which is preliminary data.</text>
</comment>
<sequence length="404" mass="45885">MLEGRVGNFRDRTGRLREMYWAHRAESKLGQKSFFNARLNWRVDRSVIGRASDQPGDGFIFLVDMMPKVADRFEWLEVAEMFTTVPARRIEGAMRAWNGIPGKHSVDFDGFRNGLPRGRPSRVEQRRAADRVIAQVEKKLAKASYQELLEKYGYGTLVVGLPLWFAVPPDDPYRTENAINDFVTRTVLGLEDVRRRVLSRRDCPFRSVIVIWDTTPQALRGWRETRSAAYKDPANASLENPLGASALVELSDVIERGVLASGMPESEAPSMCLHLAVKRHKKVSGKGPYPEFVEVLGKAFRERKENPLGLGGVLKLKVGVTLCKLFCFLRIHGVEGLAQWFARKFSVSHAWRKRAVQRKAWRFYHESRRRGRDFGGPRGREGGDRDRRRSRRRGAVAHGLGGSA</sequence>
<dbReference type="PATRIC" id="fig|1604020.3.peg.1348"/>
<evidence type="ECO:0000313" key="3">
    <source>
        <dbReference type="Proteomes" id="UP000035067"/>
    </source>
</evidence>
<evidence type="ECO:0000256" key="1">
    <source>
        <dbReference type="SAM" id="MobiDB-lite"/>
    </source>
</evidence>
<protein>
    <submittedName>
        <fullName evidence="2">Uncharacterized protein</fullName>
    </submittedName>
</protein>
<dbReference type="EMBL" id="JXQG01000045">
    <property type="protein sequence ID" value="KKZ11645.1"/>
    <property type="molecule type" value="Genomic_DNA"/>
</dbReference>
<name>A0A0G2HK07_9SYNE</name>
<organism evidence="2 3">
    <name type="scientific">Candidatus Synechococcus spongiarum SP3</name>
    <dbReference type="NCBI Taxonomy" id="1604020"/>
    <lineage>
        <taxon>Bacteria</taxon>
        <taxon>Bacillati</taxon>
        <taxon>Cyanobacteriota</taxon>
        <taxon>Cyanophyceae</taxon>
        <taxon>Synechococcales</taxon>
        <taxon>Synechococcaceae</taxon>
        <taxon>Synechococcus</taxon>
    </lineage>
</organism>
<dbReference type="Proteomes" id="UP000035067">
    <property type="component" value="Unassembled WGS sequence"/>
</dbReference>
<feature type="compositionally biased region" description="Basic and acidic residues" evidence="1">
    <location>
        <begin position="372"/>
        <end position="387"/>
    </location>
</feature>
<reference evidence="2 3" key="1">
    <citation type="submission" date="2015-01" db="EMBL/GenBank/DDBJ databases">
        <title>Lifestyle Evolution in Cyanobacterial Symbionts of Sponges.</title>
        <authorList>
            <person name="Burgsdorf I."/>
            <person name="Slaby B.M."/>
            <person name="Handley K.M."/>
            <person name="Haber M."/>
            <person name="Blom J."/>
            <person name="Marshall C.W."/>
            <person name="Gilbert J.A."/>
            <person name="Hentschel U."/>
            <person name="Steindler L."/>
        </authorList>
    </citation>
    <scope>NUCLEOTIDE SEQUENCE [LARGE SCALE GENOMIC DNA]</scope>
    <source>
        <strain evidence="2">SP3</strain>
    </source>
</reference>
<dbReference type="AlphaFoldDB" id="A0A0G2HK07"/>
<gene>
    <name evidence="2" type="ORF">TE42_07330</name>
</gene>
<feature type="region of interest" description="Disordered" evidence="1">
    <location>
        <begin position="372"/>
        <end position="404"/>
    </location>
</feature>
<evidence type="ECO:0000313" key="2">
    <source>
        <dbReference type="EMBL" id="KKZ11645.1"/>
    </source>
</evidence>